<dbReference type="GeneID" id="58052242"/>
<dbReference type="PROSITE" id="PS00099">
    <property type="entry name" value="THIOLASE_3"/>
    <property type="match status" value="1"/>
</dbReference>
<dbReference type="Pfam" id="PF02803">
    <property type="entry name" value="Thiolase_C"/>
    <property type="match status" value="1"/>
</dbReference>
<dbReference type="Gene3D" id="3.40.47.10">
    <property type="match status" value="2"/>
</dbReference>
<feature type="region of interest" description="Disordered" evidence="8">
    <location>
        <begin position="175"/>
        <end position="197"/>
    </location>
</feature>
<dbReference type="EMBL" id="AP018586">
    <property type="protein sequence ID" value="BBD93582.1"/>
    <property type="molecule type" value="Genomic_DNA"/>
</dbReference>
<dbReference type="InterPro" id="IPR016039">
    <property type="entry name" value="Thiolase-like"/>
</dbReference>
<dbReference type="PANTHER" id="PTHR18919">
    <property type="entry name" value="ACETYL-COA C-ACYLTRANSFERASE"/>
    <property type="match status" value="1"/>
</dbReference>
<dbReference type="PIRSF" id="PIRSF000429">
    <property type="entry name" value="Ac-CoA_Ac_transf"/>
    <property type="match status" value="1"/>
</dbReference>
<dbReference type="PROSITE" id="PS00098">
    <property type="entry name" value="THIOLASE_1"/>
    <property type="match status" value="1"/>
</dbReference>
<name>A0ABM7FVY7_9STAP</name>
<evidence type="ECO:0000256" key="2">
    <source>
        <dbReference type="ARBA" id="ARBA00012705"/>
    </source>
</evidence>
<evidence type="ECO:0000259" key="10">
    <source>
        <dbReference type="Pfam" id="PF02803"/>
    </source>
</evidence>
<evidence type="ECO:0000259" key="9">
    <source>
        <dbReference type="Pfam" id="PF00108"/>
    </source>
</evidence>
<evidence type="ECO:0000313" key="12">
    <source>
        <dbReference type="Proteomes" id="UP000274772"/>
    </source>
</evidence>
<evidence type="ECO:0000313" key="11">
    <source>
        <dbReference type="EMBL" id="BBD93582.1"/>
    </source>
</evidence>
<dbReference type="InterPro" id="IPR020617">
    <property type="entry name" value="Thiolase_C"/>
</dbReference>
<evidence type="ECO:0000256" key="7">
    <source>
        <dbReference type="RuleBase" id="RU003557"/>
    </source>
</evidence>
<evidence type="ECO:0000256" key="1">
    <source>
        <dbReference type="ARBA" id="ARBA00010982"/>
    </source>
</evidence>
<dbReference type="RefSeq" id="WP_002445120.1">
    <property type="nucleotide sequence ID" value="NZ_AP018585.1"/>
</dbReference>
<dbReference type="CDD" id="cd00751">
    <property type="entry name" value="thiolase"/>
    <property type="match status" value="1"/>
</dbReference>
<dbReference type="InterPro" id="IPR020615">
    <property type="entry name" value="Thiolase_acyl_enz_int_AS"/>
</dbReference>
<protein>
    <recommendedName>
        <fullName evidence="3">Probable acetyl-CoA acyltransferase</fullName>
        <ecNumber evidence="2">2.3.1.9</ecNumber>
    </recommendedName>
    <alternativeName>
        <fullName evidence="6">Acetoacetyl-CoA thiolase</fullName>
    </alternativeName>
</protein>
<dbReference type="PANTHER" id="PTHR18919:SF107">
    <property type="entry name" value="ACETYL-COA ACETYLTRANSFERASE, CYTOSOLIC"/>
    <property type="match status" value="1"/>
</dbReference>
<dbReference type="InterPro" id="IPR020616">
    <property type="entry name" value="Thiolase_N"/>
</dbReference>
<evidence type="ECO:0000256" key="5">
    <source>
        <dbReference type="ARBA" id="ARBA00023315"/>
    </source>
</evidence>
<dbReference type="EC" id="2.3.1.9" evidence="2"/>
<dbReference type="SUPFAM" id="SSF53901">
    <property type="entry name" value="Thiolase-like"/>
    <property type="match status" value="2"/>
</dbReference>
<dbReference type="InterPro" id="IPR020613">
    <property type="entry name" value="Thiolase_CS"/>
</dbReference>
<keyword evidence="4 7" id="KW-0808">Transferase</keyword>
<accession>A0ABM7FVY7</accession>
<sequence length="395" mass="41382">MTRVVLAEAYRTPIGVFGGAFKDIPAYDLGATVIKHIVKSSGIDPKEVNEVILGNVLQAGQGQNPARIASIKGGLSEATPSFTVNKVCGSGMKAIQLAYQSIAAGDNEVVIAGGMESMSQSPMLLKNSRFGFKMGNQALEDSMVSDGLTDKFNDYHMGITAENLVEKYGITREEQDQFAAHSQQKAEHAQETGGFDAEIVPVEVPQRKGEPVVVSQDEGIRPGTTAEKLSHLRPAFKKDGSVTAGNASGINDGAAAMLVMTEEKAKALGVKPIAVLESFGTSGVDPSVMGIGPVEAVRQALKRSGKTASDIDVFELNEAFASQSLAVDRELQLPQDKVNVKGGAIALGHPIGASGARILVTLLHQLNETTQNGLASLCIGGGQGIATLVSHYDAK</sequence>
<dbReference type="InterPro" id="IPR002155">
    <property type="entry name" value="Thiolase"/>
</dbReference>
<dbReference type="InterPro" id="IPR020610">
    <property type="entry name" value="Thiolase_AS"/>
</dbReference>
<evidence type="ECO:0000256" key="4">
    <source>
        <dbReference type="ARBA" id="ARBA00022679"/>
    </source>
</evidence>
<gene>
    <name evidence="11" type="ORF">JMUB590_2545</name>
</gene>
<feature type="domain" description="Thiolase C-terminal" evidence="10">
    <location>
        <begin position="271"/>
        <end position="390"/>
    </location>
</feature>
<dbReference type="PROSITE" id="PS00737">
    <property type="entry name" value="THIOLASE_2"/>
    <property type="match status" value="1"/>
</dbReference>
<evidence type="ECO:0000256" key="8">
    <source>
        <dbReference type="SAM" id="MobiDB-lite"/>
    </source>
</evidence>
<dbReference type="Pfam" id="PF00108">
    <property type="entry name" value="Thiolase_N"/>
    <property type="match status" value="1"/>
</dbReference>
<dbReference type="Proteomes" id="UP000274772">
    <property type="component" value="Chromosome"/>
</dbReference>
<comment type="similarity">
    <text evidence="1 7">Belongs to the thiolase-like superfamily. Thiolase family.</text>
</comment>
<dbReference type="NCBIfam" id="TIGR01930">
    <property type="entry name" value="AcCoA-C-Actrans"/>
    <property type="match status" value="1"/>
</dbReference>
<keyword evidence="12" id="KW-1185">Reference proteome</keyword>
<organism evidence="11 12">
    <name type="scientific">Staphylococcus caprae</name>
    <dbReference type="NCBI Taxonomy" id="29380"/>
    <lineage>
        <taxon>Bacteria</taxon>
        <taxon>Bacillati</taxon>
        <taxon>Bacillota</taxon>
        <taxon>Bacilli</taxon>
        <taxon>Bacillales</taxon>
        <taxon>Staphylococcaceae</taxon>
        <taxon>Staphylococcus</taxon>
    </lineage>
</organism>
<evidence type="ECO:0000256" key="3">
    <source>
        <dbReference type="ARBA" id="ARBA00014048"/>
    </source>
</evidence>
<evidence type="ECO:0000256" key="6">
    <source>
        <dbReference type="ARBA" id="ARBA00030755"/>
    </source>
</evidence>
<reference evidence="11 12" key="1">
    <citation type="submission" date="2018-05" db="EMBL/GenBank/DDBJ databases">
        <title>Complete genome sequencing of three human clinical isolates of Staphylococcus caprae reveals virulence factors similar to those of S. epidermidis and S. capitis.</title>
        <authorList>
            <person name="Watanabe S."/>
            <person name="Cui L."/>
        </authorList>
    </citation>
    <scope>NUCLEOTIDE SEQUENCE [LARGE SCALE GENOMIC DNA]</scope>
    <source>
        <strain evidence="11 12">JMUB590</strain>
    </source>
</reference>
<proteinExistence type="inferred from homology"/>
<keyword evidence="5 7" id="KW-0012">Acyltransferase</keyword>
<feature type="domain" description="Thiolase N-terminal" evidence="9">
    <location>
        <begin position="4"/>
        <end position="263"/>
    </location>
</feature>